<dbReference type="InterPro" id="IPR013783">
    <property type="entry name" value="Ig-like_fold"/>
</dbReference>
<dbReference type="InterPro" id="IPR036962">
    <property type="entry name" value="Glyco_hydro_3_N_sf"/>
</dbReference>
<dbReference type="Gene3D" id="2.60.40.10">
    <property type="entry name" value="Immunoglobulins"/>
    <property type="match status" value="1"/>
</dbReference>
<dbReference type="PRINTS" id="PR00133">
    <property type="entry name" value="GLHYDRLASE3"/>
</dbReference>
<dbReference type="GO" id="GO:0008422">
    <property type="term" value="F:beta-glucosidase activity"/>
    <property type="evidence" value="ECO:0007669"/>
    <property type="project" value="UniProtKB-EC"/>
</dbReference>
<protein>
    <submittedName>
        <fullName evidence="6">Beta-glucosidase</fullName>
        <ecNumber evidence="6">3.2.1.21</ecNumber>
    </submittedName>
</protein>
<dbReference type="InterPro" id="IPR011658">
    <property type="entry name" value="PA14_dom"/>
</dbReference>
<dbReference type="Pfam" id="PF01915">
    <property type="entry name" value="Glyco_hydro_3_C"/>
    <property type="match status" value="1"/>
</dbReference>
<comment type="similarity">
    <text evidence="1">Belongs to the glycosyl hydrolase 3 family.</text>
</comment>
<sequence>MNRRVVHAAALALLMGGFSASAQSPSPAGTKTSLLPYQDTTLPAEQRAADLVGRLTLDEKAAQLVTSAPGIPRLGVPAYDFWSEGLHGIARSGYATLFPQAVGMAATFDEPLLHQIGVVISTEARAKYNDAVAHDLRSIFYGLTIWSPNINIFRDPRWGRGQETYGEDPFLTARLGTAFVEGLQGDDPNYYRAIGTPKHFAVHSGPESERHRFNADPSPHDLWDTYLPAFRATIVEGKAGSIMCAYNAIEGKPACASDLLLDEVLRKDWAFKGFVTSDCGAIDNFFEKDGHHYSKDAEQSSVDGIRAGTDTNCGDTYRNLASAVRKGMIQESELDVPLRRLFLARFKLGLFDPPSQVKYAAMPITENMSSSHTELALQAAREAVVLLKNEHHTLPLDARVKTIAVIGPNASSLISLEGNYNAIPKDPVMPVDGIAREFRDAKVLYAQGSPYAEGVALVIPRTQFRTAQDSQEQGLKAEYFNNDSLQGTPAFTRVDRQIDFDWDGASPVPSLSMKAFSVRWSGTLQVPVAGDYLIAPHITHFWNGDAVEKFTLKFDGKDMGSSAVKLHFEDTRPHAIEMTYSHKAELFGGELSLRWTPPVEPLRAQAMEAVKQADAVVAFVGLSPELEGEEMDVHIPGFSGGDRTDLVLPAAQQQLLEAAKASGKPLVVVLLNGSALAVNWAQEHADAILEAWYPGQAGAQAIAETLSGKNNPSGRLPVTFYRSVNDLPPFTDYAMTNRTYRYFKGKPLYEFGYGLSYSTFSYSNVHLSKERLDAGDTLRVEADVKNTSTLAGDEVAELYLTPPQNGVYPLRSLEGFEHVHLLPGQSKHVSFTLNPRQLSEVDEKGVRAVRAGVYSVSVGGGQPGVSKDLSAQFTIEGMRELPR</sequence>
<evidence type="ECO:0000313" key="7">
    <source>
        <dbReference type="Proteomes" id="UP000584867"/>
    </source>
</evidence>
<dbReference type="Pfam" id="PF14310">
    <property type="entry name" value="Fn3-like"/>
    <property type="match status" value="1"/>
</dbReference>
<evidence type="ECO:0000256" key="4">
    <source>
        <dbReference type="SAM" id="SignalP"/>
    </source>
</evidence>
<dbReference type="Gene3D" id="3.20.20.300">
    <property type="entry name" value="Glycoside hydrolase, family 3, N-terminal domain"/>
    <property type="match status" value="1"/>
</dbReference>
<reference evidence="6 7" key="1">
    <citation type="submission" date="2020-08" db="EMBL/GenBank/DDBJ databases">
        <title>Genomic Encyclopedia of Type Strains, Phase IV (KMG-V): Genome sequencing to study the core and pangenomes of soil and plant-associated prokaryotes.</title>
        <authorList>
            <person name="Whitman W."/>
        </authorList>
    </citation>
    <scope>NUCLEOTIDE SEQUENCE [LARGE SCALE GENOMIC DNA]</scope>
    <source>
        <strain evidence="6 7">X5P3</strain>
    </source>
</reference>
<comment type="caution">
    <text evidence="6">The sequence shown here is derived from an EMBL/GenBank/DDBJ whole genome shotgun (WGS) entry which is preliminary data.</text>
</comment>
<dbReference type="SMART" id="SM01217">
    <property type="entry name" value="Fn3_like"/>
    <property type="match status" value="1"/>
</dbReference>
<dbReference type="Pfam" id="PF00933">
    <property type="entry name" value="Glyco_hydro_3"/>
    <property type="match status" value="1"/>
</dbReference>
<evidence type="ECO:0000256" key="2">
    <source>
        <dbReference type="ARBA" id="ARBA00022729"/>
    </source>
</evidence>
<dbReference type="InterPro" id="IPR036881">
    <property type="entry name" value="Glyco_hydro_3_C_sf"/>
</dbReference>
<keyword evidence="6" id="KW-0326">Glycosidase</keyword>
<gene>
    <name evidence="6" type="ORF">HDF15_003379</name>
</gene>
<evidence type="ECO:0000313" key="6">
    <source>
        <dbReference type="EMBL" id="MBB5065016.1"/>
    </source>
</evidence>
<name>A0A7W7ZRY8_9BACT</name>
<dbReference type="Gene3D" id="3.40.50.1700">
    <property type="entry name" value="Glycoside hydrolase family 3 C-terminal domain"/>
    <property type="match status" value="2"/>
</dbReference>
<evidence type="ECO:0000256" key="3">
    <source>
        <dbReference type="ARBA" id="ARBA00022801"/>
    </source>
</evidence>
<dbReference type="InterPro" id="IPR044993">
    <property type="entry name" value="BXL"/>
</dbReference>
<proteinExistence type="inferred from homology"/>
<dbReference type="SMART" id="SM00758">
    <property type="entry name" value="PA14"/>
    <property type="match status" value="1"/>
</dbReference>
<dbReference type="InterPro" id="IPR001764">
    <property type="entry name" value="Glyco_hydro_3_N"/>
</dbReference>
<dbReference type="GO" id="GO:0031222">
    <property type="term" value="P:arabinan catabolic process"/>
    <property type="evidence" value="ECO:0007669"/>
    <property type="project" value="TreeGrafter"/>
</dbReference>
<dbReference type="SUPFAM" id="SSF51445">
    <property type="entry name" value="(Trans)glycosidases"/>
    <property type="match status" value="1"/>
</dbReference>
<dbReference type="Proteomes" id="UP000584867">
    <property type="component" value="Unassembled WGS sequence"/>
</dbReference>
<dbReference type="InterPro" id="IPR002772">
    <property type="entry name" value="Glyco_hydro_3_C"/>
</dbReference>
<dbReference type="AlphaFoldDB" id="A0A7W7ZRY8"/>
<keyword evidence="2 4" id="KW-0732">Signal</keyword>
<dbReference type="SUPFAM" id="SSF56988">
    <property type="entry name" value="Anthrax protective antigen"/>
    <property type="match status" value="1"/>
</dbReference>
<dbReference type="Pfam" id="PF07691">
    <property type="entry name" value="PA14"/>
    <property type="match status" value="1"/>
</dbReference>
<dbReference type="EC" id="3.2.1.21" evidence="6"/>
<dbReference type="PANTHER" id="PTHR42721:SF3">
    <property type="entry name" value="BETA-D-XYLOSIDASE 5-RELATED"/>
    <property type="match status" value="1"/>
</dbReference>
<feature type="domain" description="PA14" evidence="5">
    <location>
        <begin position="470"/>
        <end position="609"/>
    </location>
</feature>
<organism evidence="6 7">
    <name type="scientific">Granulicella mallensis</name>
    <dbReference type="NCBI Taxonomy" id="940614"/>
    <lineage>
        <taxon>Bacteria</taxon>
        <taxon>Pseudomonadati</taxon>
        <taxon>Acidobacteriota</taxon>
        <taxon>Terriglobia</taxon>
        <taxon>Terriglobales</taxon>
        <taxon>Acidobacteriaceae</taxon>
        <taxon>Granulicella</taxon>
    </lineage>
</organism>
<dbReference type="GO" id="GO:0045493">
    <property type="term" value="P:xylan catabolic process"/>
    <property type="evidence" value="ECO:0007669"/>
    <property type="project" value="InterPro"/>
</dbReference>
<feature type="signal peptide" evidence="4">
    <location>
        <begin position="1"/>
        <end position="22"/>
    </location>
</feature>
<dbReference type="InterPro" id="IPR037524">
    <property type="entry name" value="PA14/GLEYA"/>
</dbReference>
<dbReference type="SUPFAM" id="SSF52279">
    <property type="entry name" value="Beta-D-glucan exohydrolase, C-terminal domain"/>
    <property type="match status" value="1"/>
</dbReference>
<dbReference type="InterPro" id="IPR017853">
    <property type="entry name" value="GH"/>
</dbReference>
<dbReference type="GO" id="GO:0009044">
    <property type="term" value="F:xylan 1,4-beta-xylosidase activity"/>
    <property type="evidence" value="ECO:0007669"/>
    <property type="project" value="InterPro"/>
</dbReference>
<accession>A0A7W7ZRY8</accession>
<evidence type="ECO:0000256" key="1">
    <source>
        <dbReference type="ARBA" id="ARBA00005336"/>
    </source>
</evidence>
<dbReference type="InterPro" id="IPR026891">
    <property type="entry name" value="Fn3-like"/>
</dbReference>
<dbReference type="PROSITE" id="PS51820">
    <property type="entry name" value="PA14"/>
    <property type="match status" value="1"/>
</dbReference>
<dbReference type="EMBL" id="JACHIO010000014">
    <property type="protein sequence ID" value="MBB5065016.1"/>
    <property type="molecule type" value="Genomic_DNA"/>
</dbReference>
<feature type="chain" id="PRO_5030580078" evidence="4">
    <location>
        <begin position="23"/>
        <end position="883"/>
    </location>
</feature>
<evidence type="ECO:0000259" key="5">
    <source>
        <dbReference type="PROSITE" id="PS51820"/>
    </source>
</evidence>
<keyword evidence="3 6" id="KW-0378">Hydrolase</keyword>
<dbReference type="RefSeq" id="WP_184257386.1">
    <property type="nucleotide sequence ID" value="NZ_JACHIO010000014.1"/>
</dbReference>
<dbReference type="PANTHER" id="PTHR42721">
    <property type="entry name" value="SUGAR HYDROLASE-RELATED"/>
    <property type="match status" value="1"/>
</dbReference>
<dbReference type="GO" id="GO:0046556">
    <property type="term" value="F:alpha-L-arabinofuranosidase activity"/>
    <property type="evidence" value="ECO:0007669"/>
    <property type="project" value="TreeGrafter"/>
</dbReference>